<dbReference type="CDD" id="cd01229">
    <property type="entry name" value="PH_Ect2"/>
    <property type="match status" value="1"/>
</dbReference>
<dbReference type="InterPro" id="IPR026817">
    <property type="entry name" value="Ect2"/>
</dbReference>
<feature type="region of interest" description="Disordered" evidence="2">
    <location>
        <begin position="546"/>
        <end position="570"/>
    </location>
</feature>
<dbReference type="Pfam" id="PF21242">
    <property type="entry name" value="ECT2_PH"/>
    <property type="match status" value="1"/>
</dbReference>
<feature type="region of interest" description="Disordered" evidence="2">
    <location>
        <begin position="261"/>
        <end position="295"/>
    </location>
</feature>
<dbReference type="InterPro" id="IPR000219">
    <property type="entry name" value="DH_dom"/>
</dbReference>
<evidence type="ECO:0000256" key="2">
    <source>
        <dbReference type="SAM" id="MobiDB-lite"/>
    </source>
</evidence>
<dbReference type="Proteomes" id="UP000037069">
    <property type="component" value="Unassembled WGS sequence"/>
</dbReference>
<feature type="coiled-coil region" evidence="1">
    <location>
        <begin position="306"/>
        <end position="333"/>
    </location>
</feature>
<dbReference type="GO" id="GO:0005096">
    <property type="term" value="F:GTPase activator activity"/>
    <property type="evidence" value="ECO:0007669"/>
    <property type="project" value="InterPro"/>
</dbReference>
<accession>A0A0L0CCI3</accession>
<dbReference type="InterPro" id="IPR035899">
    <property type="entry name" value="DBL_dom_sf"/>
</dbReference>
<dbReference type="CDD" id="cd00160">
    <property type="entry name" value="RhoGEF"/>
    <property type="match status" value="1"/>
</dbReference>
<dbReference type="PANTHER" id="PTHR16777:SF2">
    <property type="entry name" value="PROTEIN ECT2"/>
    <property type="match status" value="1"/>
</dbReference>
<dbReference type="GO" id="GO:0005085">
    <property type="term" value="F:guanyl-nucleotide exchange factor activity"/>
    <property type="evidence" value="ECO:0007669"/>
    <property type="project" value="InterPro"/>
</dbReference>
<feature type="compositionally biased region" description="Low complexity" evidence="2">
    <location>
        <begin position="265"/>
        <end position="293"/>
    </location>
</feature>
<dbReference type="GO" id="GO:0007399">
    <property type="term" value="P:nervous system development"/>
    <property type="evidence" value="ECO:0007669"/>
    <property type="project" value="TreeGrafter"/>
</dbReference>
<gene>
    <name evidence="5" type="ORF">FF38_13607</name>
</gene>
<keyword evidence="6" id="KW-1185">Reference proteome</keyword>
<dbReference type="InterPro" id="IPR036420">
    <property type="entry name" value="BRCT_dom_sf"/>
</dbReference>
<evidence type="ECO:0000313" key="5">
    <source>
        <dbReference type="EMBL" id="KNC29169.1"/>
    </source>
</evidence>
<reference evidence="5 6" key="1">
    <citation type="journal article" date="2015" name="Nat. Commun.">
        <title>Lucilia cuprina genome unlocks parasitic fly biology to underpin future interventions.</title>
        <authorList>
            <person name="Anstead C.A."/>
            <person name="Korhonen P.K."/>
            <person name="Young N.D."/>
            <person name="Hall R.S."/>
            <person name="Jex A.R."/>
            <person name="Murali S.C."/>
            <person name="Hughes D.S."/>
            <person name="Lee S.F."/>
            <person name="Perry T."/>
            <person name="Stroehlein A.J."/>
            <person name="Ansell B.R."/>
            <person name="Breugelmans B."/>
            <person name="Hofmann A."/>
            <person name="Qu J."/>
            <person name="Dugan S."/>
            <person name="Lee S.L."/>
            <person name="Chao H."/>
            <person name="Dinh H."/>
            <person name="Han Y."/>
            <person name="Doddapaneni H.V."/>
            <person name="Worley K.C."/>
            <person name="Muzny D.M."/>
            <person name="Ioannidis P."/>
            <person name="Waterhouse R.M."/>
            <person name="Zdobnov E.M."/>
            <person name="James P.J."/>
            <person name="Bagnall N.H."/>
            <person name="Kotze A.C."/>
            <person name="Gibbs R.A."/>
            <person name="Richards S."/>
            <person name="Batterham P."/>
            <person name="Gasser R.B."/>
        </authorList>
    </citation>
    <scope>NUCLEOTIDE SEQUENCE [LARGE SCALE GENOMIC DNA]</scope>
    <source>
        <strain evidence="5 6">LS</strain>
        <tissue evidence="5">Full body</tissue>
    </source>
</reference>
<dbReference type="Pfam" id="PF12738">
    <property type="entry name" value="PTCB-BRCT"/>
    <property type="match status" value="1"/>
</dbReference>
<sequence>METIEEQSKSEMSISPPPSPENLRICLVDDVINDASTVEAAQTFGVPIITSETGLELINDCDWRTYFILNDFESPVYDAIHKSKQCILGPPALKQSAAMKDGLTHNARPIYNYSMRGVVTCFTGIRKKDELTKLVNLIHSMGGCIRKDMNSKITHLISTHSGGDKYQYAKTFRLTVVRPAWVYAAWERKNDIDFKATTEEFSKDHRLKAFEGQKICFFGFPADEHQHMIDVLKSNGGVPAELDDPECSHVVMPNTGGYFSETLANNSNTNNNNNSKILSNTNQTPQKTNNNNPLVTDTNAMEVDDEDELEKNNVNEITNKNEQQNELTNVEQNEVYDDDDDDHFDERLVVDYEGNLKQDANEDDLVNDLILPYNEEGLESLCTKPQVIDSHASTPKSSKSSNKKLIQLLNEAPKLDGKILNNESTNDFQQNTNISPIYGGPTVNCLNNESKPEEMNMNKIDNCAPLEMEADDDLDNEADLEDAQSDLKRKRESFDSVSLMSVESFVLPTSTKKPKLLRTGSITRSIKRSMSFVAVRTPIAKMLRPRRSSVALDSAPNDDHTDDNNENADDSICSIASVETTFNESIRKPVKEKFRSLRNRITRSSSRKEKYVLNAASKSPEKDSVDCLNEKEDFKTPKAPSKFANATCSSAPRTLLRCNSSASKSSTSTTSKLCNKSLNLTLNDLPSSSSSNSTTCPLQLTLNVSKNIADVACVNNTVIKPFSTTTTISTTTSTSTSLACTNPTTALPSSNQSLQITNHHQSNVNHNMLNVDMICPAVSNNELVAAAVNTNSGAHIQTVVDEHATQAKPEPKNHRTHILKSDWFWYTIQNGYADEMDYLFGDYLDSIANTPNCDRRDSLPISFNKRKRKRFSQRIQLEGTPLGSGKRRSSVSDAGLLSVSGSFFDCTTSPDKLESGKLLTEPETSVCEQTPTKKSSMRFNHFMDFYSTESNYVGILDTIVNLFKNPLEEIAETNEVLLNKSEIRAIFVLLNKSEIRAIFGNFIPIHEVHQSMLERLRSIHSKWTEDCSIGDIILQHRDDLIKAYPPYVNFFEQMKETLQHCDTQNPRFHAFLKINQTKPECGRQSLQDLMIRPVQRLPSISLLLNDILKHTNKSNPDYARLEEALKAIKEVMMHINEDKRKTESRMAIFDIFNDIEGCPAHLVSSNRNFISRCEVTELTDNLSGRGDNLMLYLFSDTIEVCKKRSRGFNSAKSPSTNKSFKHIKLISLNAIRFVIDITDSPRAFALLCRQDKDKLHSFTISDEEIDKVVYLKTLCKQMAENACRTDTDKALLCRTSQELEVDISDVNLSTLSKAFKLAARTRLKVGRAFSFNKTPSKLKRAVSTMMTSPFGSTNSLTPASQLAQMRLASCTNIHEVVDEESSGLRSSSPSAQSEVLPPLSVQPTRKNKSCTLNSVGRI</sequence>
<dbReference type="Pfam" id="PF00621">
    <property type="entry name" value="RhoGEF"/>
    <property type="match status" value="1"/>
</dbReference>
<dbReference type="GO" id="GO:0005634">
    <property type="term" value="C:nucleus"/>
    <property type="evidence" value="ECO:0007669"/>
    <property type="project" value="InterPro"/>
</dbReference>
<protein>
    <recommendedName>
        <fullName evidence="7">Protein ECT2</fullName>
    </recommendedName>
</protein>
<dbReference type="SUPFAM" id="SSF52113">
    <property type="entry name" value="BRCT domain"/>
    <property type="match status" value="2"/>
</dbReference>
<dbReference type="InterPro" id="IPR049396">
    <property type="entry name" value="ECT2_BRCT0"/>
</dbReference>
<dbReference type="Gene3D" id="3.40.50.10190">
    <property type="entry name" value="BRCT domain"/>
    <property type="match status" value="3"/>
</dbReference>
<comment type="caution">
    <text evidence="5">The sequence shown here is derived from an EMBL/GenBank/DDBJ whole genome shotgun (WGS) entry which is preliminary data.</text>
</comment>
<dbReference type="PROSITE" id="PS50172">
    <property type="entry name" value="BRCT"/>
    <property type="match status" value="1"/>
</dbReference>
<dbReference type="InterPro" id="IPR011993">
    <property type="entry name" value="PH-like_dom_sf"/>
</dbReference>
<feature type="compositionally biased region" description="Low complexity" evidence="2">
    <location>
        <begin position="1383"/>
        <end position="1393"/>
    </location>
</feature>
<dbReference type="EMBL" id="JRES01000685">
    <property type="protein sequence ID" value="KNC29169.1"/>
    <property type="molecule type" value="Genomic_DNA"/>
</dbReference>
<keyword evidence="1" id="KW-0175">Coiled coil</keyword>
<dbReference type="InterPro" id="IPR001357">
    <property type="entry name" value="BRCT_dom"/>
</dbReference>
<dbReference type="Pfam" id="PF21243">
    <property type="entry name" value="ECT2_BRCT0"/>
    <property type="match status" value="1"/>
</dbReference>
<dbReference type="OMA" id="QDSAICM"/>
<feature type="domain" description="DH" evidence="3">
    <location>
        <begin position="937"/>
        <end position="1138"/>
    </location>
</feature>
<dbReference type="GO" id="GO:0005938">
    <property type="term" value="C:cell cortex"/>
    <property type="evidence" value="ECO:0007669"/>
    <property type="project" value="TreeGrafter"/>
</dbReference>
<dbReference type="SMART" id="SM00325">
    <property type="entry name" value="RhoGEF"/>
    <property type="match status" value="1"/>
</dbReference>
<feature type="compositionally biased region" description="Polar residues" evidence="2">
    <location>
        <begin position="1401"/>
        <end position="1418"/>
    </location>
</feature>
<evidence type="ECO:0000313" key="6">
    <source>
        <dbReference type="Proteomes" id="UP000037069"/>
    </source>
</evidence>
<dbReference type="PANTHER" id="PTHR16777">
    <property type="entry name" value="PROTEIN ECT2"/>
    <property type="match status" value="1"/>
</dbReference>
<proteinExistence type="predicted"/>
<organism evidence="5 6">
    <name type="scientific">Lucilia cuprina</name>
    <name type="common">Green bottle fly</name>
    <name type="synonym">Australian sheep blowfly</name>
    <dbReference type="NCBI Taxonomy" id="7375"/>
    <lineage>
        <taxon>Eukaryota</taxon>
        <taxon>Metazoa</taxon>
        <taxon>Ecdysozoa</taxon>
        <taxon>Arthropoda</taxon>
        <taxon>Hexapoda</taxon>
        <taxon>Insecta</taxon>
        <taxon>Pterygota</taxon>
        <taxon>Neoptera</taxon>
        <taxon>Endopterygota</taxon>
        <taxon>Diptera</taxon>
        <taxon>Brachycera</taxon>
        <taxon>Muscomorpha</taxon>
        <taxon>Oestroidea</taxon>
        <taxon>Calliphoridae</taxon>
        <taxon>Luciliinae</taxon>
        <taxon>Lucilia</taxon>
    </lineage>
</organism>
<dbReference type="PROSITE" id="PS50010">
    <property type="entry name" value="DH_2"/>
    <property type="match status" value="1"/>
</dbReference>
<dbReference type="InterPro" id="IPR049395">
    <property type="entry name" value="ECT2_PH"/>
</dbReference>
<evidence type="ECO:0000256" key="1">
    <source>
        <dbReference type="SAM" id="Coils"/>
    </source>
</evidence>
<feature type="region of interest" description="Disordered" evidence="2">
    <location>
        <begin position="1"/>
        <end position="21"/>
    </location>
</feature>
<dbReference type="SMART" id="SM00292">
    <property type="entry name" value="BRCT"/>
    <property type="match status" value="2"/>
</dbReference>
<dbReference type="SUPFAM" id="SSF48065">
    <property type="entry name" value="DBL homology domain (DH-domain)"/>
    <property type="match status" value="1"/>
</dbReference>
<feature type="domain" description="BRCT" evidence="4">
    <location>
        <begin position="115"/>
        <end position="199"/>
    </location>
</feature>
<dbReference type="GO" id="GO:0000281">
    <property type="term" value="P:mitotic cytokinesis"/>
    <property type="evidence" value="ECO:0007669"/>
    <property type="project" value="TreeGrafter"/>
</dbReference>
<dbReference type="Gene3D" id="2.30.29.30">
    <property type="entry name" value="Pleckstrin-homology domain (PH domain)/Phosphotyrosine-binding domain (PTB)"/>
    <property type="match status" value="1"/>
</dbReference>
<dbReference type="GO" id="GO:2000431">
    <property type="term" value="P:regulation of cytokinesis, actomyosin contractile ring assembly"/>
    <property type="evidence" value="ECO:0007669"/>
    <property type="project" value="InterPro"/>
</dbReference>
<dbReference type="STRING" id="7375.A0A0L0CCI3"/>
<name>A0A0L0CCI3_LUCCU</name>
<evidence type="ECO:0000259" key="3">
    <source>
        <dbReference type="PROSITE" id="PS50010"/>
    </source>
</evidence>
<dbReference type="Gene3D" id="1.20.900.10">
    <property type="entry name" value="Dbl homology (DH) domain"/>
    <property type="match status" value="1"/>
</dbReference>
<feature type="region of interest" description="Disordered" evidence="2">
    <location>
        <begin position="1379"/>
        <end position="1418"/>
    </location>
</feature>
<dbReference type="OrthoDB" id="9997817at2759"/>
<evidence type="ECO:0000259" key="4">
    <source>
        <dbReference type="PROSITE" id="PS50172"/>
    </source>
</evidence>
<evidence type="ECO:0008006" key="7">
    <source>
        <dbReference type="Google" id="ProtNLM"/>
    </source>
</evidence>